<feature type="domain" description="Rv2525c-like glycoside hydrolase-like" evidence="2">
    <location>
        <begin position="311"/>
        <end position="474"/>
    </location>
</feature>
<dbReference type="EMBL" id="CAUZLT010000008">
    <property type="protein sequence ID" value="CAK1254504.1"/>
    <property type="molecule type" value="Genomic_DNA"/>
</dbReference>
<dbReference type="InterPro" id="IPR017853">
    <property type="entry name" value="GH"/>
</dbReference>
<dbReference type="InterPro" id="IPR036365">
    <property type="entry name" value="PGBD-like_sf"/>
</dbReference>
<reference evidence="3 4" key="1">
    <citation type="submission" date="2023-10" db="EMBL/GenBank/DDBJ databases">
        <authorList>
            <person name="Botero Cardona J."/>
        </authorList>
    </citation>
    <scope>NUCLEOTIDE SEQUENCE [LARGE SCALE GENOMIC DNA]</scope>
    <source>
        <strain evidence="3 4">R-53137</strain>
    </source>
</reference>
<dbReference type="InterPro" id="IPR002477">
    <property type="entry name" value="Peptidoglycan-bd-like"/>
</dbReference>
<dbReference type="CDD" id="cd06418">
    <property type="entry name" value="GH25_BacA-like"/>
    <property type="match status" value="1"/>
</dbReference>
<dbReference type="InterPro" id="IPR036366">
    <property type="entry name" value="PGBDSf"/>
</dbReference>
<dbReference type="SUPFAM" id="SSF51445">
    <property type="entry name" value="(Trans)glycosidases"/>
    <property type="match status" value="1"/>
</dbReference>
<dbReference type="Pfam" id="PF01471">
    <property type="entry name" value="PG_binding_1"/>
    <property type="match status" value="1"/>
</dbReference>
<dbReference type="Proteomes" id="UP001314262">
    <property type="component" value="Unassembled WGS sequence"/>
</dbReference>
<proteinExistence type="predicted"/>
<evidence type="ECO:0000259" key="2">
    <source>
        <dbReference type="Pfam" id="PF08924"/>
    </source>
</evidence>
<evidence type="ECO:0000313" key="4">
    <source>
        <dbReference type="Proteomes" id="UP001314262"/>
    </source>
</evidence>
<protein>
    <submittedName>
        <fullName evidence="3">Peptidoglycan-binding (PGRP) domain of peptidoglycan hydrolases (PGRP)</fullName>
    </submittedName>
</protein>
<dbReference type="RefSeq" id="WP_338344474.1">
    <property type="nucleotide sequence ID" value="NZ_CAUZLT010000008.1"/>
</dbReference>
<feature type="domain" description="Peptidoglycan binding-like" evidence="1">
    <location>
        <begin position="81"/>
        <end position="136"/>
    </location>
</feature>
<accession>A0ABN9Z3Q4</accession>
<keyword evidence="4" id="KW-1185">Reference proteome</keyword>
<dbReference type="Gene3D" id="3.20.20.80">
    <property type="entry name" value="Glycosidases"/>
    <property type="match status" value="1"/>
</dbReference>
<sequence length="745" mass="81174">MDYQVLATQKWLNNTYGKVPNFNTIDENGKTGWPTIYALIKGLQYELGIPLSSDRAAAFGEETGQLFDSKIVPLLTPGYTGNIVYLIQGAFWAKGFSPEAFDGEYSEKTVTAIKLLQQAAGISTDGKMTSSLASALFDMSAFALVPGGDANIRYMQQQLNQKYQDITGILPTDGIYQRATNQALIYGAQVELQLSQVANGYWGPATSSNYRTAYFNGLSTNLMLIVQYALYVNMKEFDQEKGLVQVSFTGTLDDATVQNLQAFQAFMHLSPKVDGEPDYITMNSLMSSAGNTNRYYFGADTSTQLTGDQVQALVNDDVNYVGRYLTGTVGVGANKMAKNLTRPEAQLIIQAGLHLVPIYQDNTGDVSDYTFNSGLHDGSAAVRAALALGIPDGHTIYFAVDTDMTEDENNDYAIPYFQGVAQAMESYQIGVYGTRNTCSMVSKAVPSVKYAYVSNMSTGYSGNLGFSQPLNWAFDQFDEVGPEGNLPGRDKVAVSHADEGVTNLVASRQPKNWIESSDWQVMKKLMASHQIELNGNPYILVDDPSMKVSLSYKNVTTLNTDSVISLSYPIKNGKIDSGISSALSFGGFHLGSDLTQMFNQFTVGLESGYVTINVEQEKGSSYETAVSIEISDKELRKQSDDVTNEDVIVLDIELNWNKMQGQLTEVAFNTANVMIKNASQSMVTLLAGSLNSFGQAMFAFISVITAVLNDIGQLPNNSTIDNVVKEDADIFTVFLVVIVVVAVLA</sequence>
<dbReference type="GO" id="GO:0016787">
    <property type="term" value="F:hydrolase activity"/>
    <property type="evidence" value="ECO:0007669"/>
    <property type="project" value="UniProtKB-KW"/>
</dbReference>
<dbReference type="SUPFAM" id="SSF47090">
    <property type="entry name" value="PGBD-like"/>
    <property type="match status" value="2"/>
</dbReference>
<evidence type="ECO:0000259" key="1">
    <source>
        <dbReference type="Pfam" id="PF01471"/>
    </source>
</evidence>
<dbReference type="InterPro" id="IPR015020">
    <property type="entry name" value="Rv2525c-like_Glyco_Hydro-like"/>
</dbReference>
<keyword evidence="3" id="KW-0378">Hydrolase</keyword>
<gene>
    <name evidence="3" type="ORF">R53137_KAKDMLNK_01572</name>
</gene>
<dbReference type="Gene3D" id="1.10.101.10">
    <property type="entry name" value="PGBD-like superfamily/PGBD"/>
    <property type="match status" value="1"/>
</dbReference>
<organism evidence="3 4">
    <name type="scientific">Fructobacillus tropaeoli</name>
    <dbReference type="NCBI Taxonomy" id="709323"/>
    <lineage>
        <taxon>Bacteria</taxon>
        <taxon>Bacillati</taxon>
        <taxon>Bacillota</taxon>
        <taxon>Bacilli</taxon>
        <taxon>Lactobacillales</taxon>
        <taxon>Lactobacillaceae</taxon>
        <taxon>Fructobacillus</taxon>
    </lineage>
</organism>
<dbReference type="Pfam" id="PF08924">
    <property type="entry name" value="Rv2525c_GlyHyd-like"/>
    <property type="match status" value="1"/>
</dbReference>
<name>A0ABN9Z3Q4_9LACO</name>
<evidence type="ECO:0000313" key="3">
    <source>
        <dbReference type="EMBL" id="CAK1254504.1"/>
    </source>
</evidence>
<comment type="caution">
    <text evidence="3">The sequence shown here is derived from an EMBL/GenBank/DDBJ whole genome shotgun (WGS) entry which is preliminary data.</text>
</comment>